<feature type="modified residue" description="4-aspartylphosphate" evidence="4">
    <location>
        <position position="78"/>
    </location>
</feature>
<reference evidence="7 8" key="1">
    <citation type="submission" date="2016-10" db="EMBL/GenBank/DDBJ databases">
        <authorList>
            <person name="de Groot N.N."/>
        </authorList>
    </citation>
    <scope>NUCLEOTIDE SEQUENCE [LARGE SCALE GENOMIC DNA]</scope>
    <source>
        <strain evidence="7 8">LMG 2247</strain>
    </source>
</reference>
<evidence type="ECO:0000259" key="6">
    <source>
        <dbReference type="PROSITE" id="PS50110"/>
    </source>
</evidence>
<evidence type="ECO:0000256" key="3">
    <source>
        <dbReference type="ARBA" id="ARBA00023163"/>
    </source>
</evidence>
<dbReference type="CDD" id="cd06170">
    <property type="entry name" value="LuxR_C_like"/>
    <property type="match status" value="1"/>
</dbReference>
<dbReference type="EMBL" id="FNCJ01000002">
    <property type="protein sequence ID" value="SDG14135.1"/>
    <property type="molecule type" value="Genomic_DNA"/>
</dbReference>
<sequence>MLGLMYHDGTQISNFLESGMPVPSELEPMVYVIDDEEMVREALARLLRSAGFNAQGFASATEVLSQELPGVPTCILLDMNLKTTNGFDVQNQLAQKGIQVPVIFLTGYGSIPMSVRAIKAGAHEFLTKPVDDDELLEAVRRALAQDEANLAERAFNADVLRRAALLTPREMDVFELAVEGRMIKQMAHELGTQEVTVKVHKRRVMSKMQAKTLIDLARMWEVMRRAR</sequence>
<dbReference type="PANTHER" id="PTHR44688">
    <property type="entry name" value="DNA-BINDING TRANSCRIPTIONAL ACTIVATOR DEVR_DOSR"/>
    <property type="match status" value="1"/>
</dbReference>
<dbReference type="Pfam" id="PF00072">
    <property type="entry name" value="Response_reg"/>
    <property type="match status" value="1"/>
</dbReference>
<evidence type="ECO:0000259" key="5">
    <source>
        <dbReference type="PROSITE" id="PS50043"/>
    </source>
</evidence>
<dbReference type="Gene3D" id="3.40.50.2300">
    <property type="match status" value="1"/>
</dbReference>
<dbReference type="GO" id="GO:0003677">
    <property type="term" value="F:DNA binding"/>
    <property type="evidence" value="ECO:0007669"/>
    <property type="project" value="UniProtKB-KW"/>
</dbReference>
<evidence type="ECO:0000313" key="7">
    <source>
        <dbReference type="EMBL" id="SDG14135.1"/>
    </source>
</evidence>
<dbReference type="InterPro" id="IPR000792">
    <property type="entry name" value="Tscrpt_reg_LuxR_C"/>
</dbReference>
<accession>A0A1G7RTP9</accession>
<keyword evidence="1" id="KW-0805">Transcription regulation</keyword>
<dbReference type="GO" id="GO:0006355">
    <property type="term" value="P:regulation of DNA-templated transcription"/>
    <property type="evidence" value="ECO:0007669"/>
    <property type="project" value="InterPro"/>
</dbReference>
<dbReference type="PROSITE" id="PS50043">
    <property type="entry name" value="HTH_LUXR_2"/>
    <property type="match status" value="1"/>
</dbReference>
<dbReference type="SMART" id="SM00448">
    <property type="entry name" value="REC"/>
    <property type="match status" value="1"/>
</dbReference>
<proteinExistence type="predicted"/>
<keyword evidence="4" id="KW-0597">Phosphoprotein</keyword>
<dbReference type="PRINTS" id="PR00038">
    <property type="entry name" value="HTHLUXR"/>
</dbReference>
<dbReference type="PANTHER" id="PTHR44688:SF16">
    <property type="entry name" value="DNA-BINDING TRANSCRIPTIONAL ACTIVATOR DEVR_DOSR"/>
    <property type="match status" value="1"/>
</dbReference>
<feature type="domain" description="HTH luxR-type" evidence="5">
    <location>
        <begin position="159"/>
        <end position="224"/>
    </location>
</feature>
<name>A0A1G7RTP9_9BURK</name>
<dbReference type="Pfam" id="PF00196">
    <property type="entry name" value="GerE"/>
    <property type="match status" value="1"/>
</dbReference>
<dbReference type="GO" id="GO:0000160">
    <property type="term" value="P:phosphorelay signal transduction system"/>
    <property type="evidence" value="ECO:0007669"/>
    <property type="project" value="InterPro"/>
</dbReference>
<organism evidence="7 8">
    <name type="scientific">Paraburkholderia phenazinium</name>
    <dbReference type="NCBI Taxonomy" id="60549"/>
    <lineage>
        <taxon>Bacteria</taxon>
        <taxon>Pseudomonadati</taxon>
        <taxon>Pseudomonadota</taxon>
        <taxon>Betaproteobacteria</taxon>
        <taxon>Burkholderiales</taxon>
        <taxon>Burkholderiaceae</taxon>
        <taxon>Paraburkholderia</taxon>
    </lineage>
</organism>
<gene>
    <name evidence="7" type="ORF">SAMN05216466_102256</name>
</gene>
<protein>
    <submittedName>
        <fullName evidence="7">Two-component response regulator, FixJ family, consists of REC and HTH domains</fullName>
    </submittedName>
</protein>
<feature type="domain" description="Response regulatory" evidence="6">
    <location>
        <begin position="29"/>
        <end position="143"/>
    </location>
</feature>
<dbReference type="InterPro" id="IPR001789">
    <property type="entry name" value="Sig_transdc_resp-reg_receiver"/>
</dbReference>
<dbReference type="Gene3D" id="1.10.10.10">
    <property type="entry name" value="Winged helix-like DNA-binding domain superfamily/Winged helix DNA-binding domain"/>
    <property type="match status" value="1"/>
</dbReference>
<dbReference type="SUPFAM" id="SSF52172">
    <property type="entry name" value="CheY-like"/>
    <property type="match status" value="1"/>
</dbReference>
<evidence type="ECO:0000313" key="8">
    <source>
        <dbReference type="Proteomes" id="UP000199706"/>
    </source>
</evidence>
<evidence type="ECO:0000256" key="1">
    <source>
        <dbReference type="ARBA" id="ARBA00023015"/>
    </source>
</evidence>
<keyword evidence="2" id="KW-0238">DNA-binding</keyword>
<dbReference type="SUPFAM" id="SSF46894">
    <property type="entry name" value="C-terminal effector domain of the bipartite response regulators"/>
    <property type="match status" value="1"/>
</dbReference>
<dbReference type="InterPro" id="IPR016032">
    <property type="entry name" value="Sig_transdc_resp-reg_C-effctor"/>
</dbReference>
<evidence type="ECO:0000256" key="4">
    <source>
        <dbReference type="PROSITE-ProRule" id="PRU00169"/>
    </source>
</evidence>
<dbReference type="AlphaFoldDB" id="A0A1G7RTP9"/>
<dbReference type="PROSITE" id="PS50110">
    <property type="entry name" value="RESPONSE_REGULATORY"/>
    <property type="match status" value="1"/>
</dbReference>
<dbReference type="Proteomes" id="UP000199706">
    <property type="component" value="Unassembled WGS sequence"/>
</dbReference>
<dbReference type="InterPro" id="IPR036388">
    <property type="entry name" value="WH-like_DNA-bd_sf"/>
</dbReference>
<keyword evidence="3" id="KW-0804">Transcription</keyword>
<dbReference type="SMART" id="SM00421">
    <property type="entry name" value="HTH_LUXR"/>
    <property type="match status" value="1"/>
</dbReference>
<evidence type="ECO:0000256" key="2">
    <source>
        <dbReference type="ARBA" id="ARBA00023125"/>
    </source>
</evidence>
<dbReference type="InterPro" id="IPR011006">
    <property type="entry name" value="CheY-like_superfamily"/>
</dbReference>